<dbReference type="InterPro" id="IPR001211">
    <property type="entry name" value="PLA2"/>
</dbReference>
<reference evidence="11 12" key="1">
    <citation type="journal article" date="2017" name="Gigascience">
        <title>Genome sequence of the small brown planthopper, Laodelphax striatellus.</title>
        <authorList>
            <person name="Zhu J."/>
            <person name="Jiang F."/>
            <person name="Wang X."/>
            <person name="Yang P."/>
            <person name="Bao Y."/>
            <person name="Zhao W."/>
            <person name="Wang W."/>
            <person name="Lu H."/>
            <person name="Wang Q."/>
            <person name="Cui N."/>
            <person name="Li J."/>
            <person name="Chen X."/>
            <person name="Luo L."/>
            <person name="Yu J."/>
            <person name="Kang L."/>
            <person name="Cui F."/>
        </authorList>
    </citation>
    <scope>NUCLEOTIDE SEQUENCE [LARGE SCALE GENOMIC DNA]</scope>
    <source>
        <strain evidence="11">Lst14</strain>
    </source>
</reference>
<keyword evidence="12" id="KW-1185">Reference proteome</keyword>
<dbReference type="OrthoDB" id="5841574at2759"/>
<dbReference type="PROSITE" id="PS00119">
    <property type="entry name" value="PA2_ASP"/>
    <property type="match status" value="1"/>
</dbReference>
<dbReference type="GO" id="GO:0005576">
    <property type="term" value="C:extracellular region"/>
    <property type="evidence" value="ECO:0007669"/>
    <property type="project" value="UniProtKB-SubCell"/>
</dbReference>
<feature type="disulfide bond" evidence="6">
    <location>
        <begin position="156"/>
        <end position="167"/>
    </location>
</feature>
<comment type="cofactor">
    <cofactor evidence="5">
        <name>Ca(2+)</name>
        <dbReference type="ChEBI" id="CHEBI:29108"/>
    </cofactor>
    <text evidence="5">Binds 1 Ca(2+) ion per subunit.</text>
</comment>
<sequence length="203" mass="22802">MILVSGPSPRAPKGPAPRARGLRGYTGPIVFSEGSHNWTHLQTYIGYTNDPWGESAPELSQHSSALSESTRHNVSYRGKRSVVHLYNIIVCATDCNPLAYKGYGCYCGFLGSGYSMDPIDSCCKMHDWCYTTADCPMFLEYFVPYVWTCYRRRPLCAIGASCGQRLCECDRKLAECLRRFPCPRSKAVCTSSPWRLLQNVLML</sequence>
<dbReference type="EC" id="3.1.1.4" evidence="8"/>
<feature type="region of interest" description="Disordered" evidence="9">
    <location>
        <begin position="1"/>
        <end position="21"/>
    </location>
</feature>
<evidence type="ECO:0000256" key="7">
    <source>
        <dbReference type="RuleBase" id="RU003654"/>
    </source>
</evidence>
<comment type="catalytic activity">
    <reaction evidence="8">
        <text>a 1,2-diacyl-sn-glycero-3-phosphocholine + H2O = a 1-acyl-sn-glycero-3-phosphocholine + a fatty acid + H(+)</text>
        <dbReference type="Rhea" id="RHEA:15801"/>
        <dbReference type="ChEBI" id="CHEBI:15377"/>
        <dbReference type="ChEBI" id="CHEBI:15378"/>
        <dbReference type="ChEBI" id="CHEBI:28868"/>
        <dbReference type="ChEBI" id="CHEBI:57643"/>
        <dbReference type="ChEBI" id="CHEBI:58168"/>
        <dbReference type="EC" id="3.1.1.4"/>
    </reaction>
</comment>
<keyword evidence="5 8" id="KW-0106">Calcium</keyword>
<accession>A0A482WQU5</accession>
<evidence type="ECO:0000256" key="8">
    <source>
        <dbReference type="RuleBase" id="RU361236"/>
    </source>
</evidence>
<dbReference type="SUPFAM" id="SSF48619">
    <property type="entry name" value="Phospholipase A2, PLA2"/>
    <property type="match status" value="1"/>
</dbReference>
<dbReference type="GO" id="GO:0050482">
    <property type="term" value="P:arachidonate secretion"/>
    <property type="evidence" value="ECO:0007669"/>
    <property type="project" value="InterPro"/>
</dbReference>
<keyword evidence="5" id="KW-0479">Metal-binding</keyword>
<dbReference type="CDD" id="cd00125">
    <property type="entry name" value="PLA2c"/>
    <property type="match status" value="1"/>
</dbReference>
<feature type="active site" evidence="4">
    <location>
        <position position="126"/>
    </location>
</feature>
<feature type="domain" description="Phospholipase A2-like central" evidence="10">
    <location>
        <begin position="81"/>
        <end position="198"/>
    </location>
</feature>
<evidence type="ECO:0000313" key="12">
    <source>
        <dbReference type="Proteomes" id="UP000291343"/>
    </source>
</evidence>
<protein>
    <recommendedName>
        <fullName evidence="8">Phospholipase A2</fullName>
        <ecNumber evidence="8">3.1.1.4</ecNumber>
    </recommendedName>
</protein>
<dbReference type="PRINTS" id="PR00389">
    <property type="entry name" value="PHPHLIPASEA2"/>
</dbReference>
<dbReference type="SMR" id="A0A482WQU5"/>
<feature type="binding site" evidence="5">
    <location>
        <position position="127"/>
    </location>
    <ligand>
        <name>Ca(2+)</name>
        <dbReference type="ChEBI" id="CHEBI:29108"/>
    </ligand>
</feature>
<feature type="disulfide bond" evidence="6">
    <location>
        <begin position="129"/>
        <end position="169"/>
    </location>
</feature>
<dbReference type="EMBL" id="QKKF02027185">
    <property type="protein sequence ID" value="RZF35989.1"/>
    <property type="molecule type" value="Genomic_DNA"/>
</dbReference>
<gene>
    <name evidence="11" type="ORF">LSTR_LSTR005402</name>
</gene>
<dbReference type="PROSITE" id="PS00118">
    <property type="entry name" value="PA2_HIS"/>
    <property type="match status" value="1"/>
</dbReference>
<dbReference type="GO" id="GO:0016042">
    <property type="term" value="P:lipid catabolic process"/>
    <property type="evidence" value="ECO:0007669"/>
    <property type="project" value="InterPro"/>
</dbReference>
<dbReference type="GO" id="GO:0006644">
    <property type="term" value="P:phospholipid metabolic process"/>
    <property type="evidence" value="ECO:0007669"/>
    <property type="project" value="InterPro"/>
</dbReference>
<dbReference type="STRING" id="195883.A0A482WQU5"/>
<feature type="disulfide bond" evidence="6">
    <location>
        <begin position="107"/>
        <end position="123"/>
    </location>
</feature>
<dbReference type="GO" id="GO:0005509">
    <property type="term" value="F:calcium ion binding"/>
    <property type="evidence" value="ECO:0007669"/>
    <property type="project" value="InterPro"/>
</dbReference>
<dbReference type="SMART" id="SM00085">
    <property type="entry name" value="PA2c"/>
    <property type="match status" value="1"/>
</dbReference>
<comment type="similarity">
    <text evidence="7">Belongs to the phospholipase A2 family.</text>
</comment>
<dbReference type="InterPro" id="IPR033113">
    <property type="entry name" value="PLA2_histidine"/>
</dbReference>
<feature type="active site" evidence="4">
    <location>
        <position position="170"/>
    </location>
</feature>
<evidence type="ECO:0000313" key="11">
    <source>
        <dbReference type="EMBL" id="RZF35989.1"/>
    </source>
</evidence>
<evidence type="ECO:0000259" key="10">
    <source>
        <dbReference type="SMART" id="SM00085"/>
    </source>
</evidence>
<dbReference type="Gene3D" id="1.20.90.10">
    <property type="entry name" value="Phospholipase A2 domain"/>
    <property type="match status" value="1"/>
</dbReference>
<evidence type="ECO:0000256" key="1">
    <source>
        <dbReference type="ARBA" id="ARBA00004613"/>
    </source>
</evidence>
<organism evidence="11 12">
    <name type="scientific">Laodelphax striatellus</name>
    <name type="common">Small brown planthopper</name>
    <name type="synonym">Delphax striatella</name>
    <dbReference type="NCBI Taxonomy" id="195883"/>
    <lineage>
        <taxon>Eukaryota</taxon>
        <taxon>Metazoa</taxon>
        <taxon>Ecdysozoa</taxon>
        <taxon>Arthropoda</taxon>
        <taxon>Hexapoda</taxon>
        <taxon>Insecta</taxon>
        <taxon>Pterygota</taxon>
        <taxon>Neoptera</taxon>
        <taxon>Paraneoptera</taxon>
        <taxon>Hemiptera</taxon>
        <taxon>Auchenorrhyncha</taxon>
        <taxon>Fulgoroidea</taxon>
        <taxon>Delphacidae</taxon>
        <taxon>Criomorphinae</taxon>
        <taxon>Laodelphax</taxon>
    </lineage>
</organism>
<feature type="binding site" evidence="5">
    <location>
        <position position="106"/>
    </location>
    <ligand>
        <name>Ca(2+)</name>
        <dbReference type="ChEBI" id="CHEBI:29108"/>
    </ligand>
</feature>
<feature type="disulfide bond" evidence="6">
    <location>
        <begin position="122"/>
        <end position="176"/>
    </location>
</feature>
<keyword evidence="8" id="KW-0378">Hydrolase</keyword>
<name>A0A482WQU5_LAOST</name>
<keyword evidence="3 6" id="KW-1015">Disulfide bond</keyword>
<dbReference type="InterPro" id="IPR036444">
    <property type="entry name" value="PLipase_A2_dom_sf"/>
</dbReference>
<evidence type="ECO:0000256" key="9">
    <source>
        <dbReference type="SAM" id="MobiDB-lite"/>
    </source>
</evidence>
<comment type="subcellular location">
    <subcellularLocation>
        <location evidence="1 8">Secreted</location>
    </subcellularLocation>
</comment>
<evidence type="ECO:0000256" key="4">
    <source>
        <dbReference type="PIRSR" id="PIRSR601211-1"/>
    </source>
</evidence>
<proteinExistence type="inferred from homology"/>
<keyword evidence="2 8" id="KW-0964">Secreted</keyword>
<dbReference type="GO" id="GO:0004623">
    <property type="term" value="F:phospholipase A2 activity"/>
    <property type="evidence" value="ECO:0007669"/>
    <property type="project" value="UniProtKB-EC"/>
</dbReference>
<evidence type="ECO:0000256" key="5">
    <source>
        <dbReference type="PIRSR" id="PIRSR601211-2"/>
    </source>
</evidence>
<dbReference type="PANTHER" id="PTHR11716:SF107">
    <property type="entry name" value="PHOSPHOLIPASE A2"/>
    <property type="match status" value="1"/>
</dbReference>
<dbReference type="InterPro" id="IPR016090">
    <property type="entry name" value="PLA2-like_dom"/>
</dbReference>
<evidence type="ECO:0000256" key="3">
    <source>
        <dbReference type="ARBA" id="ARBA00023157"/>
    </source>
</evidence>
<evidence type="ECO:0000256" key="2">
    <source>
        <dbReference type="ARBA" id="ARBA00022525"/>
    </source>
</evidence>
<keyword evidence="8" id="KW-0443">Lipid metabolism</keyword>
<dbReference type="InParanoid" id="A0A482WQU5"/>
<dbReference type="Proteomes" id="UP000291343">
    <property type="component" value="Unassembled WGS sequence"/>
</dbReference>
<dbReference type="PANTHER" id="PTHR11716">
    <property type="entry name" value="PHOSPHOLIPASE A2 FAMILY MEMBER"/>
    <property type="match status" value="1"/>
</dbReference>
<dbReference type="AlphaFoldDB" id="A0A482WQU5"/>
<dbReference type="InterPro" id="IPR033112">
    <property type="entry name" value="PLA2_Asp_AS"/>
</dbReference>
<comment type="caution">
    <text evidence="11">The sequence shown here is derived from an EMBL/GenBank/DDBJ whole genome shotgun (WGS) entry which is preliminary data.</text>
</comment>
<dbReference type="Pfam" id="PF00068">
    <property type="entry name" value="Phospholip_A2_1"/>
    <property type="match status" value="1"/>
</dbReference>
<evidence type="ECO:0000256" key="6">
    <source>
        <dbReference type="PIRSR" id="PIRSR601211-3"/>
    </source>
</evidence>
<feature type="binding site" evidence="5">
    <location>
        <position position="108"/>
    </location>
    <ligand>
        <name>Ca(2+)</name>
        <dbReference type="ChEBI" id="CHEBI:29108"/>
    </ligand>
</feature>